<protein>
    <recommendedName>
        <fullName evidence="1">N-acetyltransferase domain-containing protein</fullName>
    </recommendedName>
</protein>
<evidence type="ECO:0000259" key="1">
    <source>
        <dbReference type="PROSITE" id="PS51186"/>
    </source>
</evidence>
<dbReference type="PANTHER" id="PTHR43451:SF1">
    <property type="entry name" value="ACETYLTRANSFERASE"/>
    <property type="match status" value="1"/>
</dbReference>
<dbReference type="Gene3D" id="3.40.630.30">
    <property type="match status" value="1"/>
</dbReference>
<dbReference type="SUPFAM" id="SSF55729">
    <property type="entry name" value="Acyl-CoA N-acyltransferases (Nat)"/>
    <property type="match status" value="1"/>
</dbReference>
<dbReference type="InterPro" id="IPR052564">
    <property type="entry name" value="N-acetyltrans/Recomb-assoc"/>
</dbReference>
<reference evidence="2" key="2">
    <citation type="submission" date="2015-07" db="EMBL/GenBank/DDBJ databases">
        <title>Plasmids, circular viruses and viroids from rat gut.</title>
        <authorList>
            <person name="Jorgensen T.J."/>
            <person name="Hansen M.A."/>
            <person name="Xu Z."/>
            <person name="Tabak M.A."/>
            <person name="Sorensen S.J."/>
            <person name="Hansen L.H."/>
        </authorList>
    </citation>
    <scope>NUCLEOTIDE SEQUENCE</scope>
    <source>
        <strain evidence="2">RGRH0244</strain>
    </source>
</reference>
<sequence>MLIRPCREEDCAALARLFFETIHAVNCADYTPAQLDAWAPAPPPLAEWTARLMGTRTFVAEGDRGLMGFANLEPGGHLDCLYVHKDCQRQGVAAGLCSAVEQAAGPVRMTSEVSLTARGFFEHRGWRVVRRQQVERRGQQLTNFVMERPAPV</sequence>
<dbReference type="Pfam" id="PF13673">
    <property type="entry name" value="Acetyltransf_10"/>
    <property type="match status" value="1"/>
</dbReference>
<dbReference type="PANTHER" id="PTHR43451">
    <property type="entry name" value="ACETYLTRANSFERASE (GNAT) FAMILY PROTEIN"/>
    <property type="match status" value="1"/>
</dbReference>
<dbReference type="CDD" id="cd04301">
    <property type="entry name" value="NAT_SF"/>
    <property type="match status" value="1"/>
</dbReference>
<feature type="domain" description="N-acetyltransferase" evidence="1">
    <location>
        <begin position="1"/>
        <end position="151"/>
    </location>
</feature>
<dbReference type="PROSITE" id="PS51186">
    <property type="entry name" value="GNAT"/>
    <property type="match status" value="1"/>
</dbReference>
<dbReference type="InterPro" id="IPR016181">
    <property type="entry name" value="Acyl_CoA_acyltransferase"/>
</dbReference>
<reference evidence="2" key="1">
    <citation type="submission" date="2015-06" db="EMBL/GenBank/DDBJ databases">
        <authorList>
            <person name="Joergensen T."/>
        </authorList>
    </citation>
    <scope>NUCLEOTIDE SEQUENCE</scope>
    <source>
        <strain evidence="2">RGRH0244</strain>
    </source>
</reference>
<accession>A0A0H5PXB8</accession>
<organism evidence="2">
    <name type="scientific">uncultured prokaryote</name>
    <dbReference type="NCBI Taxonomy" id="198431"/>
    <lineage>
        <taxon>unclassified sequences</taxon>
        <taxon>environmental samples</taxon>
    </lineage>
</organism>
<proteinExistence type="predicted"/>
<dbReference type="InterPro" id="IPR000182">
    <property type="entry name" value="GNAT_dom"/>
</dbReference>
<name>A0A0H5PXB8_9ZZZZ</name>
<dbReference type="EMBL" id="LN852917">
    <property type="protein sequence ID" value="CRY94401.1"/>
    <property type="molecule type" value="Genomic_DNA"/>
</dbReference>
<dbReference type="AlphaFoldDB" id="A0A0H5PXB8"/>
<dbReference type="GO" id="GO:0016747">
    <property type="term" value="F:acyltransferase activity, transferring groups other than amino-acyl groups"/>
    <property type="evidence" value="ECO:0007669"/>
    <property type="project" value="InterPro"/>
</dbReference>
<evidence type="ECO:0000313" key="2">
    <source>
        <dbReference type="EMBL" id="CRY94401.1"/>
    </source>
</evidence>